<sequence length="64" mass="7139">MMLIAPFRFLVFHNLRHTACCACSVVWPNNHGPNEKTPCLTTLTRAMAQKSETLMSLSDEVATC</sequence>
<dbReference type="Proteomes" id="UP000007437">
    <property type="component" value="Chromosome"/>
</dbReference>
<name>E5AL78_MYCRK</name>
<evidence type="ECO:0000313" key="1">
    <source>
        <dbReference type="EMBL" id="CBW73751.1"/>
    </source>
</evidence>
<accession>E5AL78</accession>
<reference evidence="1 2" key="1">
    <citation type="journal article" date="2011" name="J. Bacteriol.">
        <title>Complete genome sequence of Burkholderia rhizoxinica, an endosymbiont of Rhizopus microsporus.</title>
        <authorList>
            <person name="Lackner G."/>
            <person name="Moebius N."/>
            <person name="Partida-Martinez L."/>
            <person name="Hertweck C."/>
        </authorList>
    </citation>
    <scope>NUCLEOTIDE SEQUENCE [LARGE SCALE GENOMIC DNA]</scope>
    <source>
        <strain evidence="2">DSM 19002 / CIP 109453 / HKI 454</strain>
    </source>
</reference>
<dbReference type="EMBL" id="FR687359">
    <property type="protein sequence ID" value="CBW73751.1"/>
    <property type="molecule type" value="Genomic_DNA"/>
</dbReference>
<proteinExistence type="predicted"/>
<dbReference type="STRING" id="882378.RBRH_00347"/>
<dbReference type="KEGG" id="brh:RBRH_00347"/>
<organism evidence="1 2">
    <name type="scientific">Mycetohabitans rhizoxinica (strain DSM 19002 / CIP 109453 / HKI 454)</name>
    <name type="common">Paraburkholderia rhizoxinica</name>
    <dbReference type="NCBI Taxonomy" id="882378"/>
    <lineage>
        <taxon>Bacteria</taxon>
        <taxon>Pseudomonadati</taxon>
        <taxon>Pseudomonadota</taxon>
        <taxon>Betaproteobacteria</taxon>
        <taxon>Burkholderiales</taxon>
        <taxon>Burkholderiaceae</taxon>
        <taxon>Mycetohabitans</taxon>
    </lineage>
</organism>
<dbReference type="HOGENOM" id="CLU_2859159_0_0_4"/>
<gene>
    <name evidence="1" type="ordered locus">RBRH_00347</name>
</gene>
<evidence type="ECO:0000313" key="2">
    <source>
        <dbReference type="Proteomes" id="UP000007437"/>
    </source>
</evidence>
<dbReference type="AlphaFoldDB" id="E5AL78"/>
<protein>
    <submittedName>
        <fullName evidence="1">Uncharacterized protein</fullName>
    </submittedName>
</protein>